<dbReference type="Proteomes" id="UP000002489">
    <property type="component" value="Unassembled WGS sequence"/>
</dbReference>
<sequence>MAFKLRFRVSPPQTPEAHKGKEMEPINNSALKAARRVLRSLDQMPQWFRHGFNKWILGGYRDISGSFHASLCSLFDLYTG</sequence>
<protein>
    <submittedName>
        <fullName evidence="1">Uncharacterized protein</fullName>
    </submittedName>
</protein>
<evidence type="ECO:0000313" key="1">
    <source>
        <dbReference type="EnsemblFungi" id="FOXG_12425P0"/>
    </source>
</evidence>
<dbReference type="EnsemblFungi" id="FOXG_14112T0">
    <property type="protein sequence ID" value="FOXG_14112P0"/>
    <property type="gene ID" value="FOXG_14112"/>
</dbReference>
<reference evidence="1" key="2">
    <citation type="submission" date="2025-05" db="UniProtKB">
        <authorList>
            <consortium name="EnsemblFungi"/>
        </authorList>
    </citation>
    <scope>IDENTIFICATION</scope>
    <source>
        <strain evidence="1">4287 / CBS 123668 / FGSC 9935 / NRRL 34936</strain>
    </source>
</reference>
<evidence type="ECO:0000313" key="2">
    <source>
        <dbReference type="Proteomes" id="UP000002489"/>
    </source>
</evidence>
<organism evidence="1 2">
    <name type="scientific">Fusarium oxysporum (strain Fo5176)</name>
    <name type="common">Fusarium vascular wilt</name>
    <dbReference type="NCBI Taxonomy" id="660025"/>
    <lineage>
        <taxon>Eukaryota</taxon>
        <taxon>Fungi</taxon>
        <taxon>Dikarya</taxon>
        <taxon>Ascomycota</taxon>
        <taxon>Pezizomycotina</taxon>
        <taxon>Sordariomycetes</taxon>
        <taxon>Hypocreomycetidae</taxon>
        <taxon>Hypocreales</taxon>
        <taxon>Nectriaceae</taxon>
        <taxon>Fusarium</taxon>
        <taxon>Fusarium oxysporum species complex</taxon>
    </lineage>
</organism>
<accession>A0A0D2Y809</accession>
<dbReference type="EnsemblFungi" id="FOXG_12425T0">
    <property type="protein sequence ID" value="FOXG_12425P0"/>
    <property type="gene ID" value="FOXG_12425"/>
</dbReference>
<reference evidence="2" key="1">
    <citation type="journal article" date="2012" name="Mol. Plant Microbe Interact.">
        <title>A highly conserved effector in Fusarium oxysporum is required for full virulence on Arabidopsis.</title>
        <authorList>
            <person name="Thatcher L.F."/>
            <person name="Gardiner D.M."/>
            <person name="Kazan K."/>
            <person name="Manners J."/>
        </authorList>
    </citation>
    <scope>NUCLEOTIDE SEQUENCE [LARGE SCALE GENOMIC DNA]</scope>
    <source>
        <strain evidence="2">Fo5176</strain>
    </source>
</reference>
<proteinExistence type="predicted"/>
<dbReference type="AlphaFoldDB" id="A0A0D2Y809"/>
<dbReference type="VEuPathDB" id="FungiDB:FOXG_14112"/>
<gene>
    <name evidence="1" type="primary">28955315</name>
</gene>
<name>A0A0D2Y809_FUSOF</name>